<dbReference type="EMBL" id="JXRP01000018">
    <property type="protein sequence ID" value="KIL45013.1"/>
    <property type="molecule type" value="Genomic_DNA"/>
</dbReference>
<evidence type="ECO:0000313" key="2">
    <source>
        <dbReference type="EMBL" id="KIL45013.1"/>
    </source>
</evidence>
<sequence length="137" mass="16009">MSKIIFNEFQIKILENHPHVKQVSDRSITYHSDFKVKAVKENQSGKGPTQIFIDHGFDVDMIGSDKPKGCLKRWRKIFDMYGEEGFYTERRGKGSIGRPTSKQDTQEDRLKKAEARIKYLEAELDFLKKLDELERQA</sequence>
<protein>
    <submittedName>
        <fullName evidence="2">Transposase</fullName>
    </submittedName>
</protein>
<dbReference type="Proteomes" id="UP000031938">
    <property type="component" value="Unassembled WGS sequence"/>
</dbReference>
<dbReference type="RefSeq" id="WP_041089269.1">
    <property type="nucleotide sequence ID" value="NZ_JXRP01000018.1"/>
</dbReference>
<dbReference type="STRING" id="889306.KP78_25570"/>
<gene>
    <name evidence="2" type="ORF">KP78_25570</name>
</gene>
<dbReference type="PATRIC" id="fig|889306.3.peg.2571"/>
<dbReference type="OrthoDB" id="1652943at2"/>
<accession>A0A0C2VM04</accession>
<keyword evidence="3" id="KW-1185">Reference proteome</keyword>
<organism evidence="2 3">
    <name type="scientific">Jeotgalibacillus soli</name>
    <dbReference type="NCBI Taxonomy" id="889306"/>
    <lineage>
        <taxon>Bacteria</taxon>
        <taxon>Bacillati</taxon>
        <taxon>Bacillota</taxon>
        <taxon>Bacilli</taxon>
        <taxon>Bacillales</taxon>
        <taxon>Caryophanaceae</taxon>
        <taxon>Jeotgalibacillus</taxon>
    </lineage>
</organism>
<feature type="region of interest" description="Disordered" evidence="1">
    <location>
        <begin position="89"/>
        <end position="109"/>
    </location>
</feature>
<name>A0A0C2VM04_9BACL</name>
<comment type="caution">
    <text evidence="2">The sequence shown here is derived from an EMBL/GenBank/DDBJ whole genome shotgun (WGS) entry which is preliminary data.</text>
</comment>
<proteinExistence type="predicted"/>
<dbReference type="Pfam" id="PF20310">
    <property type="entry name" value="HTH_Tnp_2"/>
    <property type="match status" value="1"/>
</dbReference>
<dbReference type="AlphaFoldDB" id="A0A0C2VM04"/>
<dbReference type="InterPro" id="IPR046929">
    <property type="entry name" value="HTH_Tnp"/>
</dbReference>
<evidence type="ECO:0000313" key="3">
    <source>
        <dbReference type="Proteomes" id="UP000031938"/>
    </source>
</evidence>
<reference evidence="2 3" key="1">
    <citation type="submission" date="2015-01" db="EMBL/GenBank/DDBJ databases">
        <title>Genome sequencing of Jeotgalibacillus soli.</title>
        <authorList>
            <person name="Goh K.M."/>
            <person name="Chan K.-G."/>
            <person name="Yaakop A.S."/>
            <person name="Ee R."/>
            <person name="Gan H.M."/>
            <person name="Chan C.S."/>
        </authorList>
    </citation>
    <scope>NUCLEOTIDE SEQUENCE [LARGE SCALE GENOMIC DNA]</scope>
    <source>
        <strain evidence="2 3">P9</strain>
    </source>
</reference>
<dbReference type="SUPFAM" id="SSF46689">
    <property type="entry name" value="Homeodomain-like"/>
    <property type="match status" value="1"/>
</dbReference>
<dbReference type="InterPro" id="IPR009057">
    <property type="entry name" value="Homeodomain-like_sf"/>
</dbReference>
<evidence type="ECO:0000256" key="1">
    <source>
        <dbReference type="SAM" id="MobiDB-lite"/>
    </source>
</evidence>